<reference evidence="9 10" key="1">
    <citation type="submission" date="2016-11" db="EMBL/GenBank/DDBJ databases">
        <authorList>
            <person name="Jaros S."/>
            <person name="Januszkiewicz K."/>
            <person name="Wedrychowicz H."/>
        </authorList>
    </citation>
    <scope>NUCLEOTIDE SEQUENCE [LARGE SCALE GENOMIC DNA]</scope>
    <source>
        <strain evidence="9 10">DSM 24574</strain>
    </source>
</reference>
<feature type="domain" description="ABC3 transporter permease C-terminal" evidence="7">
    <location>
        <begin position="293"/>
        <end position="409"/>
    </location>
</feature>
<feature type="transmembrane region" description="Helical" evidence="6">
    <location>
        <begin position="25"/>
        <end position="48"/>
    </location>
</feature>
<evidence type="ECO:0000256" key="3">
    <source>
        <dbReference type="ARBA" id="ARBA00022692"/>
    </source>
</evidence>
<dbReference type="GO" id="GO:0022857">
    <property type="term" value="F:transmembrane transporter activity"/>
    <property type="evidence" value="ECO:0007669"/>
    <property type="project" value="TreeGrafter"/>
</dbReference>
<organism evidence="9 10">
    <name type="scientific">Chryseolinea serpens</name>
    <dbReference type="NCBI Taxonomy" id="947013"/>
    <lineage>
        <taxon>Bacteria</taxon>
        <taxon>Pseudomonadati</taxon>
        <taxon>Bacteroidota</taxon>
        <taxon>Cytophagia</taxon>
        <taxon>Cytophagales</taxon>
        <taxon>Fulvivirgaceae</taxon>
        <taxon>Chryseolinea</taxon>
    </lineage>
</organism>
<comment type="subcellular location">
    <subcellularLocation>
        <location evidence="1">Cell membrane</location>
        <topology evidence="1">Multi-pass membrane protein</topology>
    </subcellularLocation>
</comment>
<feature type="transmembrane region" description="Helical" evidence="6">
    <location>
        <begin position="701"/>
        <end position="725"/>
    </location>
</feature>
<evidence type="ECO:0000256" key="5">
    <source>
        <dbReference type="ARBA" id="ARBA00023136"/>
    </source>
</evidence>
<sequence length="825" mass="93301">MLFCELQMFLINLKFAFRFWIREKLYASLNVGVLAIGFLLFILMYSFLHQERNYDTYHENVGQKFRLEEKWNKNGLVQHKAPATGFLLPSLRKDYGELRNSTSFVRPEGIDFVSYQNSRFATDRFIRADSTFFTFFNFEFIYGDPVTALTGKNKVVITESASKRIFGETMPLGKMLTRAREDWEVSGVIKDMPENSHFHFDYVFTNSFISVDFQANNMFYTYIELNEDVDVDRFAEKVNHDLPKSYGYDVKLKDGNACAIIFKPLTEIHLNGNTADRELEKNSNKVLEYSLFVILVFVLLMTTINYISLSTALFVKRAKWIGINKISGASRAVVFAGTLVESFAVAFMALVISILLTLLTLPWFNDYFDIALKASDVFNPDLDLLILLAYVTISLLAGLYPAISLSKVEALKSLKTRMLTSTHAGKPRLTFQRSLLLTQYMVTAVAVFCTLSVSKHLSFVSEKNIGLTKENMLIIPVPDQIIAGRDNYEKNDPENYNFFKSELLKKPAVLDAATMYSIPGQRVPLLKFAFPRLTSIGAVNPTEPEGGIYLKAMAGDTSMLQLFNMQLVQGRGFKRKPDDNTAAEFVVNEAAVKFLGTNDPIGERMELQSPYQHQRRSGTIVGVVKDFNYGSLQEAVEPMIMFNGFVDKYLVVKLSGNNDNPQTVSDIKSLWASLFDVPIDPYFLDDAYDRMYRSDVLIQKFSTICMIFSVAIGALCLLVITLFIVSQRKAEIGIRKVLGANGFNIWTLLSREFFILVVIGNLLAAVPSILFMTNYFENYVFQEGINPFLCLTVFAFSMALTLVIVSLGIIKPLVANPVESIRATE</sequence>
<feature type="transmembrane region" description="Helical" evidence="6">
    <location>
        <begin position="753"/>
        <end position="773"/>
    </location>
</feature>
<accession>A0A1M5N1A7</accession>
<dbReference type="GO" id="GO:0005886">
    <property type="term" value="C:plasma membrane"/>
    <property type="evidence" value="ECO:0007669"/>
    <property type="project" value="UniProtKB-SubCell"/>
</dbReference>
<feature type="transmembrane region" description="Helical" evidence="6">
    <location>
        <begin position="384"/>
        <end position="403"/>
    </location>
</feature>
<dbReference type="PANTHER" id="PTHR30572:SF18">
    <property type="entry name" value="ABC-TYPE MACROLIDE FAMILY EXPORT SYSTEM PERMEASE COMPONENT 2"/>
    <property type="match status" value="1"/>
</dbReference>
<keyword evidence="5 6" id="KW-0472">Membrane</keyword>
<feature type="transmembrane region" description="Helical" evidence="6">
    <location>
        <begin position="335"/>
        <end position="364"/>
    </location>
</feature>
<evidence type="ECO:0000259" key="7">
    <source>
        <dbReference type="Pfam" id="PF02687"/>
    </source>
</evidence>
<feature type="domain" description="ABC3 transporter permease C-terminal" evidence="7">
    <location>
        <begin position="705"/>
        <end position="811"/>
    </location>
</feature>
<name>A0A1M5N1A7_9BACT</name>
<protein>
    <submittedName>
        <fullName evidence="9">FtsX-like permease family protein</fullName>
    </submittedName>
</protein>
<feature type="domain" description="MacB-like periplasmic core" evidence="8">
    <location>
        <begin position="447"/>
        <end position="669"/>
    </location>
</feature>
<evidence type="ECO:0000313" key="9">
    <source>
        <dbReference type="EMBL" id="SHG83356.1"/>
    </source>
</evidence>
<gene>
    <name evidence="9" type="ORF">SAMN04488109_2052</name>
</gene>
<evidence type="ECO:0000313" key="10">
    <source>
        <dbReference type="Proteomes" id="UP000184212"/>
    </source>
</evidence>
<keyword evidence="2" id="KW-1003">Cell membrane</keyword>
<dbReference type="InterPro" id="IPR050250">
    <property type="entry name" value="Macrolide_Exporter_MacB"/>
</dbReference>
<feature type="transmembrane region" description="Helical" evidence="6">
    <location>
        <begin position="289"/>
        <end position="315"/>
    </location>
</feature>
<evidence type="ECO:0000256" key="2">
    <source>
        <dbReference type="ARBA" id="ARBA00022475"/>
    </source>
</evidence>
<dbReference type="InterPro" id="IPR003838">
    <property type="entry name" value="ABC3_permease_C"/>
</dbReference>
<dbReference type="EMBL" id="FQWQ01000001">
    <property type="protein sequence ID" value="SHG83356.1"/>
    <property type="molecule type" value="Genomic_DNA"/>
</dbReference>
<feature type="transmembrane region" description="Helical" evidence="6">
    <location>
        <begin position="785"/>
        <end position="810"/>
    </location>
</feature>
<keyword evidence="4 6" id="KW-1133">Transmembrane helix</keyword>
<evidence type="ECO:0000259" key="8">
    <source>
        <dbReference type="Pfam" id="PF12704"/>
    </source>
</evidence>
<dbReference type="AlphaFoldDB" id="A0A1M5N1A7"/>
<dbReference type="OrthoDB" id="5933722at2"/>
<dbReference type="PANTHER" id="PTHR30572">
    <property type="entry name" value="MEMBRANE COMPONENT OF TRANSPORTER-RELATED"/>
    <property type="match status" value="1"/>
</dbReference>
<feature type="domain" description="MacB-like periplasmic core" evidence="8">
    <location>
        <begin position="29"/>
        <end position="239"/>
    </location>
</feature>
<proteinExistence type="predicted"/>
<evidence type="ECO:0000256" key="1">
    <source>
        <dbReference type="ARBA" id="ARBA00004651"/>
    </source>
</evidence>
<evidence type="ECO:0000256" key="6">
    <source>
        <dbReference type="SAM" id="Phobius"/>
    </source>
</evidence>
<keyword evidence="3 6" id="KW-0812">Transmembrane</keyword>
<dbReference type="InterPro" id="IPR025857">
    <property type="entry name" value="MacB_PCD"/>
</dbReference>
<evidence type="ECO:0000256" key="4">
    <source>
        <dbReference type="ARBA" id="ARBA00022989"/>
    </source>
</evidence>
<dbReference type="STRING" id="947013.SAMN04488109_2052"/>
<dbReference type="Pfam" id="PF12704">
    <property type="entry name" value="MacB_PCD"/>
    <property type="match status" value="2"/>
</dbReference>
<dbReference type="Proteomes" id="UP000184212">
    <property type="component" value="Unassembled WGS sequence"/>
</dbReference>
<dbReference type="Pfam" id="PF02687">
    <property type="entry name" value="FtsX"/>
    <property type="match status" value="2"/>
</dbReference>
<keyword evidence="10" id="KW-1185">Reference proteome</keyword>